<protein>
    <submittedName>
        <fullName evidence="2">Uncharacterized protein</fullName>
    </submittedName>
</protein>
<accession>A0A835QLU6</accession>
<name>A0A835QLU6_VANPL</name>
<feature type="region of interest" description="Disordered" evidence="1">
    <location>
        <begin position="33"/>
        <end position="81"/>
    </location>
</feature>
<reference evidence="2 3" key="1">
    <citation type="journal article" date="2020" name="Nat. Food">
        <title>A phased Vanilla planifolia genome enables genetic improvement of flavour and production.</title>
        <authorList>
            <person name="Hasing T."/>
            <person name="Tang H."/>
            <person name="Brym M."/>
            <person name="Khazi F."/>
            <person name="Huang T."/>
            <person name="Chambers A.H."/>
        </authorList>
    </citation>
    <scope>NUCLEOTIDE SEQUENCE [LARGE SCALE GENOMIC DNA]</scope>
    <source>
        <tissue evidence="2">Leaf</tissue>
    </source>
</reference>
<evidence type="ECO:0000313" key="2">
    <source>
        <dbReference type="EMBL" id="KAG0470973.1"/>
    </source>
</evidence>
<evidence type="ECO:0000313" key="3">
    <source>
        <dbReference type="Proteomes" id="UP000639772"/>
    </source>
</evidence>
<feature type="compositionally biased region" description="Low complexity" evidence="1">
    <location>
        <begin position="72"/>
        <end position="81"/>
    </location>
</feature>
<dbReference type="EMBL" id="JADCNM010000008">
    <property type="protein sequence ID" value="KAG0470973.1"/>
    <property type="molecule type" value="Genomic_DNA"/>
</dbReference>
<sequence>MPIGSLLPTVAHNIGLGVDSNLGMLATLNSYNRGAGSVPVMNSEPGSAINHSRTQQPQQQGSDSGGGDGHHTSSSQYSVER</sequence>
<proteinExistence type="predicted"/>
<evidence type="ECO:0000256" key="1">
    <source>
        <dbReference type="SAM" id="MobiDB-lite"/>
    </source>
</evidence>
<comment type="caution">
    <text evidence="2">The sequence shown here is derived from an EMBL/GenBank/DDBJ whole genome shotgun (WGS) entry which is preliminary data.</text>
</comment>
<dbReference type="Proteomes" id="UP000639772">
    <property type="component" value="Unassembled WGS sequence"/>
</dbReference>
<gene>
    <name evidence="2" type="ORF">HPP92_015519</name>
</gene>
<dbReference type="AlphaFoldDB" id="A0A835QLU6"/>
<organism evidence="2 3">
    <name type="scientific">Vanilla planifolia</name>
    <name type="common">Vanilla</name>
    <dbReference type="NCBI Taxonomy" id="51239"/>
    <lineage>
        <taxon>Eukaryota</taxon>
        <taxon>Viridiplantae</taxon>
        <taxon>Streptophyta</taxon>
        <taxon>Embryophyta</taxon>
        <taxon>Tracheophyta</taxon>
        <taxon>Spermatophyta</taxon>
        <taxon>Magnoliopsida</taxon>
        <taxon>Liliopsida</taxon>
        <taxon>Asparagales</taxon>
        <taxon>Orchidaceae</taxon>
        <taxon>Vanilloideae</taxon>
        <taxon>Vanilleae</taxon>
        <taxon>Vanilla</taxon>
    </lineage>
</organism>